<dbReference type="GO" id="GO:0005667">
    <property type="term" value="C:transcription regulator complex"/>
    <property type="evidence" value="ECO:0007669"/>
    <property type="project" value="TreeGrafter"/>
</dbReference>
<dbReference type="GO" id="GO:0005634">
    <property type="term" value="C:nucleus"/>
    <property type="evidence" value="ECO:0007669"/>
    <property type="project" value="TreeGrafter"/>
</dbReference>
<proteinExistence type="predicted"/>
<dbReference type="PANTHER" id="PTHR12243">
    <property type="entry name" value="MADF DOMAIN TRANSCRIPTION FACTOR"/>
    <property type="match status" value="1"/>
</dbReference>
<comment type="caution">
    <text evidence="2">The sequence shown here is derived from an EMBL/GenBank/DDBJ whole genome shotgun (WGS) entry which is preliminary data.</text>
</comment>
<dbReference type="GO" id="GO:0006357">
    <property type="term" value="P:regulation of transcription by RNA polymerase II"/>
    <property type="evidence" value="ECO:0007669"/>
    <property type="project" value="TreeGrafter"/>
</dbReference>
<protein>
    <recommendedName>
        <fullName evidence="1">MADF domain-containing protein</fullName>
    </recommendedName>
</protein>
<dbReference type="InterPro" id="IPR006578">
    <property type="entry name" value="MADF-dom"/>
</dbReference>
<reference evidence="2 3" key="1">
    <citation type="submission" date="2023-11" db="EMBL/GenBank/DDBJ databases">
        <title>Halocaridina rubra genome assembly.</title>
        <authorList>
            <person name="Smith C."/>
        </authorList>
    </citation>
    <scope>NUCLEOTIDE SEQUENCE [LARGE SCALE GENOMIC DNA]</scope>
    <source>
        <strain evidence="2">EP-1</strain>
        <tissue evidence="2">Whole</tissue>
    </source>
</reference>
<dbReference type="PANTHER" id="PTHR12243:SF67">
    <property type="entry name" value="COREPRESSOR OF PANGOLIN, ISOFORM A-RELATED"/>
    <property type="match status" value="1"/>
</dbReference>
<gene>
    <name evidence="2" type="ORF">SK128_005799</name>
</gene>
<dbReference type="Proteomes" id="UP001381693">
    <property type="component" value="Unassembled WGS sequence"/>
</dbReference>
<evidence type="ECO:0000259" key="1">
    <source>
        <dbReference type="PROSITE" id="PS51029"/>
    </source>
</evidence>
<accession>A0AAN8ZXE9</accession>
<dbReference type="AlphaFoldDB" id="A0AAN8ZXE9"/>
<feature type="domain" description="MADF" evidence="1">
    <location>
        <begin position="64"/>
        <end position="115"/>
    </location>
</feature>
<evidence type="ECO:0000313" key="2">
    <source>
        <dbReference type="EMBL" id="KAK7067373.1"/>
    </source>
</evidence>
<name>A0AAN8ZXE9_HALRR</name>
<dbReference type="EMBL" id="JAXCGZ010018664">
    <property type="protein sequence ID" value="KAK7067373.1"/>
    <property type="molecule type" value="Genomic_DNA"/>
</dbReference>
<dbReference type="InterPro" id="IPR039353">
    <property type="entry name" value="TF_Adf1"/>
</dbReference>
<organism evidence="2 3">
    <name type="scientific">Halocaridina rubra</name>
    <name type="common">Hawaiian red shrimp</name>
    <dbReference type="NCBI Taxonomy" id="373956"/>
    <lineage>
        <taxon>Eukaryota</taxon>
        <taxon>Metazoa</taxon>
        <taxon>Ecdysozoa</taxon>
        <taxon>Arthropoda</taxon>
        <taxon>Crustacea</taxon>
        <taxon>Multicrustacea</taxon>
        <taxon>Malacostraca</taxon>
        <taxon>Eumalacostraca</taxon>
        <taxon>Eucarida</taxon>
        <taxon>Decapoda</taxon>
        <taxon>Pleocyemata</taxon>
        <taxon>Caridea</taxon>
        <taxon>Atyoidea</taxon>
        <taxon>Atyidae</taxon>
        <taxon>Halocaridina</taxon>
    </lineage>
</organism>
<feature type="non-terminal residue" evidence="2">
    <location>
        <position position="115"/>
    </location>
</feature>
<keyword evidence="3" id="KW-1185">Reference proteome</keyword>
<evidence type="ECO:0000313" key="3">
    <source>
        <dbReference type="Proteomes" id="UP001381693"/>
    </source>
</evidence>
<dbReference type="Pfam" id="PF10545">
    <property type="entry name" value="MADF_DNA_bdg"/>
    <property type="match status" value="1"/>
</dbReference>
<dbReference type="PROSITE" id="PS51029">
    <property type="entry name" value="MADF"/>
    <property type="match status" value="1"/>
</dbReference>
<sequence>MAAKRKIRDEWLLKEKFKPQLSKVDSDPTKAFCNKSSNLFNADLTTIKRHKMTSVMADYHNTEELISEVEKRPALWNPSNEEYKNKKKKVEAWLEVCHSVYLDYEEKTAEEKKQI</sequence>